<protein>
    <submittedName>
        <fullName evidence="1">Uncharacterized protein</fullName>
    </submittedName>
</protein>
<evidence type="ECO:0000313" key="2">
    <source>
        <dbReference type="Proteomes" id="UP000638263"/>
    </source>
</evidence>
<evidence type="ECO:0000313" key="1">
    <source>
        <dbReference type="EMBL" id="GGL05082.1"/>
    </source>
</evidence>
<organism evidence="1 2">
    <name type="scientific">Nocardia jinanensis</name>
    <dbReference type="NCBI Taxonomy" id="382504"/>
    <lineage>
        <taxon>Bacteria</taxon>
        <taxon>Bacillati</taxon>
        <taxon>Actinomycetota</taxon>
        <taxon>Actinomycetes</taxon>
        <taxon>Mycobacteriales</taxon>
        <taxon>Nocardiaceae</taxon>
        <taxon>Nocardia</taxon>
    </lineage>
</organism>
<sequence length="75" mass="7945">MRTIRDLAAASLGSGHLASVVRDALTRSPTTTDDMAAVLTPYAFDYGYRALDGEAFLDALIEQAGMPVNKKVVSA</sequence>
<name>A0A917RG74_9NOCA</name>
<accession>A0A917RG74</accession>
<comment type="caution">
    <text evidence="1">The sequence shown here is derived from an EMBL/GenBank/DDBJ whole genome shotgun (WGS) entry which is preliminary data.</text>
</comment>
<reference evidence="1" key="1">
    <citation type="journal article" date="2014" name="Int. J. Syst. Evol. Microbiol.">
        <title>Complete genome sequence of Corynebacterium casei LMG S-19264T (=DSM 44701T), isolated from a smear-ripened cheese.</title>
        <authorList>
            <consortium name="US DOE Joint Genome Institute (JGI-PGF)"/>
            <person name="Walter F."/>
            <person name="Albersmeier A."/>
            <person name="Kalinowski J."/>
            <person name="Ruckert C."/>
        </authorList>
    </citation>
    <scope>NUCLEOTIDE SEQUENCE</scope>
    <source>
        <strain evidence="1">CGMCC 4.3508</strain>
    </source>
</reference>
<gene>
    <name evidence="1" type="ORF">GCM10011588_19480</name>
</gene>
<dbReference type="RefSeq" id="WP_189094188.1">
    <property type="nucleotide sequence ID" value="NZ_BMMH01000003.1"/>
</dbReference>
<reference evidence="1" key="2">
    <citation type="submission" date="2020-09" db="EMBL/GenBank/DDBJ databases">
        <authorList>
            <person name="Sun Q."/>
            <person name="Zhou Y."/>
        </authorList>
    </citation>
    <scope>NUCLEOTIDE SEQUENCE</scope>
    <source>
        <strain evidence="1">CGMCC 4.3508</strain>
    </source>
</reference>
<dbReference type="EMBL" id="BMMH01000003">
    <property type="protein sequence ID" value="GGL05082.1"/>
    <property type="molecule type" value="Genomic_DNA"/>
</dbReference>
<dbReference type="Proteomes" id="UP000638263">
    <property type="component" value="Unassembled WGS sequence"/>
</dbReference>
<dbReference type="AlphaFoldDB" id="A0A917RG74"/>
<proteinExistence type="predicted"/>
<keyword evidence="2" id="KW-1185">Reference proteome</keyword>